<dbReference type="InterPro" id="IPR000184">
    <property type="entry name" value="Bac_surfAg_D15"/>
</dbReference>
<evidence type="ECO:0000259" key="3">
    <source>
        <dbReference type="Pfam" id="PF01103"/>
    </source>
</evidence>
<sequence>MSELAWVKPDVQNTELRDQQSLPLRINKVTVNQNPVDDVRVTTNTATNFLLSEKFYQSLLQPILEQPIQNAHNTIEQLKTIQHKIYQTGLFEHVEFKVDVEKMGQSSSISGPPNGLLPTPLPVSTTINLFPKVLNENFLTTALSTANLNNNEIVLNSIKYNTLGKAEKLLYTLGLKYDLESNSFKSSLAKAQFLFPLPKNPSVNGVFALNYVNSDRLFNDDKHFNFSLGLLKNWKSCELFGGLAFTRRSVGDKSKTSLIGSYIKDKRSFVGMLPVQGSYIEVNNDLVFAQARNGTIENDNANYNNFNMKLDLYKSWFQNALTSSLETSFGAIASTAAAGNSLIVDKEDQLDFPNLKGFQYQSKSIKDLGALNCKAALSCKLPFQNKLSPLRFQMFTSFNQMFNPAASSVNNKNSMGTTSSGLLQNDKLYSSYGWSLIYKTEMADLDLSYTIPVSNSGSSIAAPGFSIGCALSFY</sequence>
<organism evidence="4 5">
    <name type="scientific">Hanseniaspora osmophila</name>
    <dbReference type="NCBI Taxonomy" id="56408"/>
    <lineage>
        <taxon>Eukaryota</taxon>
        <taxon>Fungi</taxon>
        <taxon>Dikarya</taxon>
        <taxon>Ascomycota</taxon>
        <taxon>Saccharomycotina</taxon>
        <taxon>Saccharomycetes</taxon>
        <taxon>Saccharomycodales</taxon>
        <taxon>Saccharomycodaceae</taxon>
        <taxon>Hanseniaspora</taxon>
    </lineage>
</organism>
<evidence type="ECO:0000256" key="1">
    <source>
        <dbReference type="ARBA" id="ARBA00004370"/>
    </source>
</evidence>
<evidence type="ECO:0000313" key="4">
    <source>
        <dbReference type="EMBL" id="OEJ84319.1"/>
    </source>
</evidence>
<protein>
    <recommendedName>
        <fullName evidence="3">Bacterial surface antigen (D15) domain-containing protein</fullName>
    </recommendedName>
</protein>
<dbReference type="STRING" id="56408.A0A1E5RBP9"/>
<dbReference type="Proteomes" id="UP000095728">
    <property type="component" value="Unassembled WGS sequence"/>
</dbReference>
<comment type="caution">
    <text evidence="4">The sequence shown here is derived from an EMBL/GenBank/DDBJ whole genome shotgun (WGS) entry which is preliminary data.</text>
</comment>
<keyword evidence="5" id="KW-1185">Reference proteome</keyword>
<dbReference type="EMBL" id="LPNM01000008">
    <property type="protein sequence ID" value="OEJ84319.1"/>
    <property type="molecule type" value="Genomic_DNA"/>
</dbReference>
<keyword evidence="2" id="KW-0472">Membrane</keyword>
<accession>A0A1E5RBP9</accession>
<reference evidence="5" key="1">
    <citation type="journal article" date="2016" name="Genome Announc.">
        <title>Genome sequences of three species of Hanseniaspora isolated from spontaneous wine fermentations.</title>
        <authorList>
            <person name="Sternes P.R."/>
            <person name="Lee D."/>
            <person name="Kutyna D.R."/>
            <person name="Borneman A.R."/>
        </authorList>
    </citation>
    <scope>NUCLEOTIDE SEQUENCE [LARGE SCALE GENOMIC DNA]</scope>
    <source>
        <strain evidence="5">AWRI3579</strain>
    </source>
</reference>
<proteinExistence type="predicted"/>
<dbReference type="AlphaFoldDB" id="A0A1E5RBP9"/>
<evidence type="ECO:0000313" key="5">
    <source>
        <dbReference type="Proteomes" id="UP000095728"/>
    </source>
</evidence>
<name>A0A1E5RBP9_9ASCO</name>
<dbReference type="GO" id="GO:0019867">
    <property type="term" value="C:outer membrane"/>
    <property type="evidence" value="ECO:0007669"/>
    <property type="project" value="InterPro"/>
</dbReference>
<dbReference type="Pfam" id="PF01103">
    <property type="entry name" value="Omp85"/>
    <property type="match status" value="1"/>
</dbReference>
<evidence type="ECO:0000256" key="2">
    <source>
        <dbReference type="ARBA" id="ARBA00023136"/>
    </source>
</evidence>
<feature type="domain" description="Bacterial surface antigen (D15)" evidence="3">
    <location>
        <begin position="149"/>
        <end position="469"/>
    </location>
</feature>
<dbReference type="Gene3D" id="2.40.160.50">
    <property type="entry name" value="membrane protein fhac: a member of the omp85/tpsb transporter family"/>
    <property type="match status" value="1"/>
</dbReference>
<comment type="subcellular location">
    <subcellularLocation>
        <location evidence="1">Membrane</location>
    </subcellularLocation>
</comment>
<dbReference type="OrthoDB" id="1724197at2759"/>
<gene>
    <name evidence="4" type="ORF">AWRI3579_g2695</name>
</gene>
<dbReference type="InParanoid" id="A0A1E5RBP9"/>